<evidence type="ECO:0000256" key="1">
    <source>
        <dbReference type="SAM" id="MobiDB-lite"/>
    </source>
</evidence>
<reference evidence="2 3" key="1">
    <citation type="submission" date="2015-04" db="EMBL/GenBank/DDBJ databases">
        <title>Carnobacterium maltaromaticum LMA28 complete chromosome sequence.</title>
        <authorList>
            <person name="Borges F."/>
            <person name="Cailliez-Grimal C."/>
        </authorList>
    </citation>
    <scope>NUCLEOTIDE SEQUENCE [LARGE SCALE GENOMIC DNA]</scope>
    <source>
        <strain evidence="2 3">LMA28</strain>
        <plasmid evidence="3">Chromosome</plasmid>
    </source>
</reference>
<geneLocation type="plasmid" evidence="2">
    <name>LMA_pa</name>
</geneLocation>
<reference evidence="2 3" key="2">
    <citation type="submission" date="2015-04" db="EMBL/GenBank/DDBJ databases">
        <title>Carnobacterium maltaromaticum LMA28 plasmids.</title>
        <authorList>
            <person name="Cailliez-Grimal C."/>
            <person name="Iskandar C."/>
        </authorList>
    </citation>
    <scope>NUCLEOTIDE SEQUENCE [LARGE SCALE GENOMIC DNA]</scope>
    <source>
        <strain evidence="2 3">LMA28</strain>
        <plasmid evidence="3">Chromosome</plasmid>
    </source>
</reference>
<dbReference type="RefSeq" id="WP_176455298.1">
    <property type="nucleotide sequence ID" value="NZ_LN846932.1"/>
</dbReference>
<evidence type="ECO:0000313" key="2">
    <source>
        <dbReference type="EMBL" id="CRI06699.1"/>
    </source>
</evidence>
<gene>
    <name evidence="2" type="ORF">BN424_pa0034</name>
</gene>
<name>A0A1Z5AYY5_CARML</name>
<proteinExistence type="predicted"/>
<protein>
    <submittedName>
        <fullName evidence="2">Uncharacterized protein</fullName>
    </submittedName>
</protein>
<organism evidence="2 3">
    <name type="scientific">Carnobacterium maltaromaticum</name>
    <name type="common">Carnobacterium piscicola</name>
    <dbReference type="NCBI Taxonomy" id="2751"/>
    <lineage>
        <taxon>Bacteria</taxon>
        <taxon>Bacillati</taxon>
        <taxon>Bacillota</taxon>
        <taxon>Bacilli</taxon>
        <taxon>Lactobacillales</taxon>
        <taxon>Carnobacteriaceae</taxon>
        <taxon>Carnobacterium</taxon>
    </lineage>
</organism>
<dbReference type="Pfam" id="PF14058">
    <property type="entry name" value="PcfK"/>
    <property type="match status" value="1"/>
</dbReference>
<accession>A0A1Z5AYY5</accession>
<dbReference type="InterPro" id="IPR025624">
    <property type="entry name" value="PcfK"/>
</dbReference>
<dbReference type="Proteomes" id="UP000464233">
    <property type="component" value="Plasmid LMA_pa"/>
</dbReference>
<dbReference type="EMBL" id="LN846932">
    <property type="protein sequence ID" value="CRI06699.1"/>
    <property type="molecule type" value="Genomic_DNA"/>
</dbReference>
<keyword evidence="2" id="KW-0614">Plasmid</keyword>
<dbReference type="AlphaFoldDB" id="A0A1Z5AYY5"/>
<sequence>MNELKINTVGKLVNGLQNFDKQLPVAIFDRECGYMSVAFKKEITKKNEIEFQWLSFYAHETIQMYTIETLLGYLSKLPEQAAILKKTEEDKFTPLYLSIEGMRENGNYYQWLVISDELEYDRFFRKFDVKINENEMEKALEKMLLEVKTETSESIERVHQYLCKQTDLTLFTGILTEGKTIKSAMNYCSEKARELVKNEQFAMIEDETVFEWIKDYFISYELPKPKEKKKPVNKVKGQSLKSANTEKVRDEQQIELFVTA</sequence>
<feature type="region of interest" description="Disordered" evidence="1">
    <location>
        <begin position="226"/>
        <end position="246"/>
    </location>
</feature>
<evidence type="ECO:0000313" key="3">
    <source>
        <dbReference type="Proteomes" id="UP000464233"/>
    </source>
</evidence>